<dbReference type="RefSeq" id="WP_345921075.1">
    <property type="nucleotide sequence ID" value="NZ_JBDIVE010000011.1"/>
</dbReference>
<dbReference type="Proteomes" id="UP001410394">
    <property type="component" value="Unassembled WGS sequence"/>
</dbReference>
<dbReference type="InterPro" id="IPR016631">
    <property type="entry name" value="Regulatory_RpfE"/>
</dbReference>
<dbReference type="PIRSF" id="PIRSF015283">
    <property type="entry name" value="Regulatory_RpfE"/>
    <property type="match status" value="1"/>
</dbReference>
<reference evidence="1 2" key="1">
    <citation type="journal article" date="2018" name="Int. J. Syst. Evol. Microbiol.">
        <title>Uliginosibacterium sediminicola sp. nov., isolated from freshwater sediment.</title>
        <authorList>
            <person name="Hwang W.M."/>
            <person name="Kim S.M."/>
            <person name="Kang K."/>
            <person name="Ahn T.Y."/>
        </authorList>
    </citation>
    <scope>NUCLEOTIDE SEQUENCE [LARGE SCALE GENOMIC DNA]</scope>
    <source>
        <strain evidence="1 2">M1-21</strain>
    </source>
</reference>
<proteinExistence type="predicted"/>
<keyword evidence="2" id="KW-1185">Reference proteome</keyword>
<organism evidence="1 2">
    <name type="scientific">Uliginosibacterium sediminicola</name>
    <dbReference type="NCBI Taxonomy" id="2024550"/>
    <lineage>
        <taxon>Bacteria</taxon>
        <taxon>Pseudomonadati</taxon>
        <taxon>Pseudomonadota</taxon>
        <taxon>Betaproteobacteria</taxon>
        <taxon>Rhodocyclales</taxon>
        <taxon>Zoogloeaceae</taxon>
        <taxon>Uliginosibacterium</taxon>
    </lineage>
</organism>
<evidence type="ECO:0000313" key="2">
    <source>
        <dbReference type="Proteomes" id="UP001410394"/>
    </source>
</evidence>
<sequence>MSALYAIPGLIWPAAGLEQAITAQPLPGLSALLSAAQISRQAPQSLESWLAAQFGAEPQTPWAALRQVSESPANTDGETIWVCADPVSLRLTREFMLLDGADVLDLQAGELQALEQSLNENFADVGRFSFCAERGYLALDARHADKLASTLSPLADVLGRPVAHFQPQGEQAAWWSRLANELQVFCHNHPVNTAREARGAAPLNGIWLWGAGRLPAKLKAPARSVAGPAHLLAGLAHCAGTALQNSNSLHAADWIVLDALIKPARERDLDAWLKALQRLDAQIFLSLSHKLKQGQLDAVQIIAPGDTQLTQFDIHPRPFWKFWQKPASLAQIAHLLSEDPAKR</sequence>
<accession>A0ABU9Z2V3</accession>
<protein>
    <recommendedName>
        <fullName evidence="3">Phosphoglycerate mutase</fullName>
    </recommendedName>
</protein>
<name>A0ABU9Z2V3_9RHOO</name>
<gene>
    <name evidence="1" type="ORF">ABDB84_17580</name>
</gene>
<evidence type="ECO:0008006" key="3">
    <source>
        <dbReference type="Google" id="ProtNLM"/>
    </source>
</evidence>
<dbReference type="EMBL" id="JBDIVE010000011">
    <property type="protein sequence ID" value="MEN3070300.1"/>
    <property type="molecule type" value="Genomic_DNA"/>
</dbReference>
<evidence type="ECO:0000313" key="1">
    <source>
        <dbReference type="EMBL" id="MEN3070300.1"/>
    </source>
</evidence>
<comment type="caution">
    <text evidence="1">The sequence shown here is derived from an EMBL/GenBank/DDBJ whole genome shotgun (WGS) entry which is preliminary data.</text>
</comment>